<sequence>MTLKVSIHAWKYLSWQAFLQRRYALGQHLAWKLEQLSSTTFAKLLVENDELCIGQMILKLLIILFVFKRPVGVVAKERSQDFLEFRMPHFNSCREQFRFNMSSSMGENVGHLMILNRCLYCWSLSLSQDS</sequence>
<evidence type="ECO:0000313" key="2">
    <source>
        <dbReference type="Proteomes" id="UP000234744"/>
    </source>
</evidence>
<name>A0ABX4U884_PSEDL</name>
<dbReference type="Proteomes" id="UP000234744">
    <property type="component" value="Unassembled WGS sequence"/>
</dbReference>
<evidence type="ECO:0000313" key="1">
    <source>
        <dbReference type="EMBL" id="PLV16584.1"/>
    </source>
</evidence>
<comment type="caution">
    <text evidence="1">The sequence shown here is derived from an EMBL/GenBank/DDBJ whole genome shotgun (WGS) entry which is preliminary data.</text>
</comment>
<dbReference type="EMBL" id="PJCJ01000001">
    <property type="protein sequence ID" value="PLV16584.1"/>
    <property type="molecule type" value="Genomic_DNA"/>
</dbReference>
<proteinExistence type="predicted"/>
<gene>
    <name evidence="1" type="ORF">CXG47_00055</name>
</gene>
<accession>A0ABX4U884</accession>
<organism evidence="1 2">
    <name type="scientific">Pseudomonas plecoglossicida</name>
    <dbReference type="NCBI Taxonomy" id="70775"/>
    <lineage>
        <taxon>Bacteria</taxon>
        <taxon>Pseudomonadati</taxon>
        <taxon>Pseudomonadota</taxon>
        <taxon>Gammaproteobacteria</taxon>
        <taxon>Pseudomonadales</taxon>
        <taxon>Pseudomonadaceae</taxon>
        <taxon>Pseudomonas</taxon>
    </lineage>
</organism>
<reference evidence="1 2" key="1">
    <citation type="submission" date="2017-12" db="EMBL/GenBank/DDBJ databases">
        <title>Detection of the carbapenemase gene blaVIM-5 in members of the Pseudomonas putida group isolated from polluted Nigerian wetlands.</title>
        <authorList>
            <person name="Adelowo O."/>
            <person name="Vollmers J."/>
            <person name="Maeusezahl I."/>
            <person name="Kaster A.-K."/>
            <person name="Mueller J.A."/>
        </authorList>
    </citation>
    <scope>NUCLEOTIDE SEQUENCE [LARGE SCALE GENOMIC DNA]</scope>
    <source>
        <strain evidence="1 2">MR69</strain>
    </source>
</reference>
<keyword evidence="2" id="KW-1185">Reference proteome</keyword>
<protein>
    <submittedName>
        <fullName evidence="1">Uncharacterized protein</fullName>
    </submittedName>
</protein>